<dbReference type="GO" id="GO:0009277">
    <property type="term" value="C:fungal-type cell wall"/>
    <property type="evidence" value="ECO:0007669"/>
    <property type="project" value="InterPro"/>
</dbReference>
<dbReference type="EMBL" id="JAGFBS010000021">
    <property type="protein sequence ID" value="KAG6373634.1"/>
    <property type="molecule type" value="Genomic_DNA"/>
</dbReference>
<proteinExistence type="inferred from homology"/>
<dbReference type="Pfam" id="PF01185">
    <property type="entry name" value="Hydrophobin"/>
    <property type="match status" value="1"/>
</dbReference>
<evidence type="ECO:0000313" key="8">
    <source>
        <dbReference type="EMBL" id="KAG6373634.1"/>
    </source>
</evidence>
<dbReference type="EMBL" id="JAGFBS010000026">
    <property type="protein sequence ID" value="KAG6372708.1"/>
    <property type="molecule type" value="Genomic_DNA"/>
</dbReference>
<reference evidence="8" key="1">
    <citation type="submission" date="2021-03" db="EMBL/GenBank/DDBJ databases">
        <title>Evolutionary innovations through gain and loss of genes in the ectomycorrhizal Boletales.</title>
        <authorList>
            <person name="Wu G."/>
            <person name="Miyauchi S."/>
            <person name="Morin E."/>
            <person name="Yang Z.-L."/>
            <person name="Xu J."/>
            <person name="Martin F.M."/>
        </authorList>
    </citation>
    <scope>NUCLEOTIDE SEQUENCE</scope>
    <source>
        <strain evidence="8">BR01</strain>
    </source>
</reference>
<evidence type="ECO:0000256" key="6">
    <source>
        <dbReference type="RuleBase" id="RU365009"/>
    </source>
</evidence>
<feature type="chain" id="PRO_5035334233" description="Hydrophobin" evidence="6">
    <location>
        <begin position="19"/>
        <end position="110"/>
    </location>
</feature>
<keyword evidence="5 6" id="KW-1015">Disulfide bond</keyword>
<dbReference type="OrthoDB" id="4225815at2759"/>
<comment type="subcellular location">
    <subcellularLocation>
        <location evidence="1 6">Secreted</location>
        <location evidence="1 6">Cell wall</location>
    </subcellularLocation>
</comment>
<evidence type="ECO:0000256" key="1">
    <source>
        <dbReference type="ARBA" id="ARBA00004191"/>
    </source>
</evidence>
<sequence length="110" mass="11077">MFVRVSTLILTIAASAIAGHMGGGTASTANQCNNGELQCCNVTKASQAPSSIINGLGLNPNTPIGLNCSPLSVLQLGGSQCSQQAVCCDDTRAVENQVVGIDCSPVNVNA</sequence>
<evidence type="ECO:0000313" key="9">
    <source>
        <dbReference type="Proteomes" id="UP000683000"/>
    </source>
</evidence>
<protein>
    <recommendedName>
        <fullName evidence="6">Hydrophobin</fullName>
    </recommendedName>
</protein>
<comment type="similarity">
    <text evidence="2 6">Belongs to the fungal hydrophobin family.</text>
</comment>
<evidence type="ECO:0000313" key="7">
    <source>
        <dbReference type="EMBL" id="KAG6372708.1"/>
    </source>
</evidence>
<accession>A0A8I2YKP4</accession>
<organism evidence="8 9">
    <name type="scientific">Boletus reticuloceps</name>
    <dbReference type="NCBI Taxonomy" id="495285"/>
    <lineage>
        <taxon>Eukaryota</taxon>
        <taxon>Fungi</taxon>
        <taxon>Dikarya</taxon>
        <taxon>Basidiomycota</taxon>
        <taxon>Agaricomycotina</taxon>
        <taxon>Agaricomycetes</taxon>
        <taxon>Agaricomycetidae</taxon>
        <taxon>Boletales</taxon>
        <taxon>Boletineae</taxon>
        <taxon>Boletaceae</taxon>
        <taxon>Boletoideae</taxon>
        <taxon>Boletus</taxon>
    </lineage>
</organism>
<keyword evidence="3 6" id="KW-0134">Cell wall</keyword>
<feature type="signal peptide" evidence="6">
    <location>
        <begin position="1"/>
        <end position="18"/>
    </location>
</feature>
<keyword evidence="6" id="KW-0732">Signal</keyword>
<dbReference type="GO" id="GO:0005199">
    <property type="term" value="F:structural constituent of cell wall"/>
    <property type="evidence" value="ECO:0007669"/>
    <property type="project" value="InterPro"/>
</dbReference>
<evidence type="ECO:0000256" key="5">
    <source>
        <dbReference type="ARBA" id="ARBA00023157"/>
    </source>
</evidence>
<keyword evidence="9" id="KW-1185">Reference proteome</keyword>
<dbReference type="CDD" id="cd23507">
    <property type="entry name" value="hydrophobin_I"/>
    <property type="match status" value="1"/>
</dbReference>
<name>A0A8I2YKP4_9AGAM</name>
<evidence type="ECO:0000256" key="2">
    <source>
        <dbReference type="ARBA" id="ARBA00010446"/>
    </source>
</evidence>
<keyword evidence="4 6" id="KW-0964">Secreted</keyword>
<evidence type="ECO:0000256" key="4">
    <source>
        <dbReference type="ARBA" id="ARBA00022525"/>
    </source>
</evidence>
<dbReference type="InterPro" id="IPR001338">
    <property type="entry name" value="Class_I_Hydrophobin"/>
</dbReference>
<dbReference type="SMART" id="SM00075">
    <property type="entry name" value="HYDRO"/>
    <property type="match status" value="1"/>
</dbReference>
<gene>
    <name evidence="8" type="ORF">JVT61DRAFT_6295</name>
    <name evidence="7" type="ORF">JVT61DRAFT_7475</name>
</gene>
<dbReference type="Proteomes" id="UP000683000">
    <property type="component" value="Unassembled WGS sequence"/>
</dbReference>
<evidence type="ECO:0000256" key="3">
    <source>
        <dbReference type="ARBA" id="ARBA00022512"/>
    </source>
</evidence>
<dbReference type="AlphaFoldDB" id="A0A8I2YKP4"/>
<comment type="caution">
    <text evidence="8">The sequence shown here is derived from an EMBL/GenBank/DDBJ whole genome shotgun (WGS) entry which is preliminary data.</text>
</comment>